<organism evidence="1">
    <name type="scientific">Rhizophora mucronata</name>
    <name type="common">Asiatic mangrove</name>
    <dbReference type="NCBI Taxonomy" id="61149"/>
    <lineage>
        <taxon>Eukaryota</taxon>
        <taxon>Viridiplantae</taxon>
        <taxon>Streptophyta</taxon>
        <taxon>Embryophyta</taxon>
        <taxon>Tracheophyta</taxon>
        <taxon>Spermatophyta</taxon>
        <taxon>Magnoliopsida</taxon>
        <taxon>eudicotyledons</taxon>
        <taxon>Gunneridae</taxon>
        <taxon>Pentapetalae</taxon>
        <taxon>rosids</taxon>
        <taxon>fabids</taxon>
        <taxon>Malpighiales</taxon>
        <taxon>Rhizophoraceae</taxon>
        <taxon>Rhizophora</taxon>
    </lineage>
</organism>
<name>A0A2P2N241_RHIMU</name>
<dbReference type="EMBL" id="GGEC01056060">
    <property type="protein sequence ID" value="MBX36544.1"/>
    <property type="molecule type" value="Transcribed_RNA"/>
</dbReference>
<dbReference type="AlphaFoldDB" id="A0A2P2N241"/>
<accession>A0A2P2N241</accession>
<evidence type="ECO:0000313" key="1">
    <source>
        <dbReference type="EMBL" id="MBX36544.1"/>
    </source>
</evidence>
<proteinExistence type="predicted"/>
<sequence>MWIDPLHVLFDSKETYVLMMYDLGSVTK</sequence>
<reference evidence="1" key="1">
    <citation type="submission" date="2018-02" db="EMBL/GenBank/DDBJ databases">
        <title>Rhizophora mucronata_Transcriptome.</title>
        <authorList>
            <person name="Meera S.P."/>
            <person name="Sreeshan A."/>
            <person name="Augustine A."/>
        </authorList>
    </citation>
    <scope>NUCLEOTIDE SEQUENCE</scope>
    <source>
        <tissue evidence="1">Leaf</tissue>
    </source>
</reference>
<protein>
    <submittedName>
        <fullName evidence="1">Uncharacterized protein</fullName>
    </submittedName>
</protein>